<comment type="caution">
    <text evidence="1">The sequence shown here is derived from an EMBL/GenBank/DDBJ whole genome shotgun (WGS) entry which is preliminary data.</text>
</comment>
<sequence>MYNPSGIYQAGYCYYLGIEHSGNHNEATKVMSKARELDLKTDSLIRNIQRIQKTAICYYYGFGMED</sequence>
<dbReference type="Proteomes" id="UP000266673">
    <property type="component" value="Unassembled WGS sequence"/>
</dbReference>
<evidence type="ECO:0000313" key="1">
    <source>
        <dbReference type="EMBL" id="RIB03078.1"/>
    </source>
</evidence>
<reference evidence="1 2" key="1">
    <citation type="submission" date="2018-06" db="EMBL/GenBank/DDBJ databases">
        <title>Comparative genomics reveals the genomic features of Rhizophagus irregularis, R. cerebriforme, R. diaphanum and Gigaspora rosea, and their symbiotic lifestyle signature.</title>
        <authorList>
            <person name="Morin E."/>
            <person name="San Clemente H."/>
            <person name="Chen E.C.H."/>
            <person name="De La Providencia I."/>
            <person name="Hainaut M."/>
            <person name="Kuo A."/>
            <person name="Kohler A."/>
            <person name="Murat C."/>
            <person name="Tang N."/>
            <person name="Roy S."/>
            <person name="Loubradou J."/>
            <person name="Henrissat B."/>
            <person name="Grigoriev I.V."/>
            <person name="Corradi N."/>
            <person name="Roux C."/>
            <person name="Martin F.M."/>
        </authorList>
    </citation>
    <scope>NUCLEOTIDE SEQUENCE [LARGE SCALE GENOMIC DNA]</scope>
    <source>
        <strain evidence="1 2">DAOM 194757</strain>
    </source>
</reference>
<organism evidence="1 2">
    <name type="scientific">Gigaspora rosea</name>
    <dbReference type="NCBI Taxonomy" id="44941"/>
    <lineage>
        <taxon>Eukaryota</taxon>
        <taxon>Fungi</taxon>
        <taxon>Fungi incertae sedis</taxon>
        <taxon>Mucoromycota</taxon>
        <taxon>Glomeromycotina</taxon>
        <taxon>Glomeromycetes</taxon>
        <taxon>Diversisporales</taxon>
        <taxon>Gigasporaceae</taxon>
        <taxon>Gigaspora</taxon>
    </lineage>
</organism>
<dbReference type="EMBL" id="QKWP01002511">
    <property type="protein sequence ID" value="RIB03078.1"/>
    <property type="molecule type" value="Genomic_DNA"/>
</dbReference>
<gene>
    <name evidence="1" type="ORF">C2G38_2226102</name>
</gene>
<keyword evidence="2" id="KW-1185">Reference proteome</keyword>
<dbReference type="SUPFAM" id="SSF81901">
    <property type="entry name" value="HCP-like"/>
    <property type="match status" value="1"/>
</dbReference>
<protein>
    <submittedName>
        <fullName evidence="1">Uncharacterized protein</fullName>
    </submittedName>
</protein>
<name>A0A397U1P7_9GLOM</name>
<dbReference type="AlphaFoldDB" id="A0A397U1P7"/>
<accession>A0A397U1P7</accession>
<dbReference type="OrthoDB" id="2384430at2759"/>
<evidence type="ECO:0000313" key="2">
    <source>
        <dbReference type="Proteomes" id="UP000266673"/>
    </source>
</evidence>
<proteinExistence type="predicted"/>